<reference evidence="1" key="1">
    <citation type="submission" date="2019-11" db="EMBL/GenBank/DDBJ databases">
        <authorList>
            <person name="Liu Y."/>
            <person name="Hou J."/>
            <person name="Li T.-Q."/>
            <person name="Guan C.-H."/>
            <person name="Wu X."/>
            <person name="Wu H.-Z."/>
            <person name="Ling F."/>
            <person name="Zhang R."/>
            <person name="Shi X.-G."/>
            <person name="Ren J.-P."/>
            <person name="Chen E.-F."/>
            <person name="Sun J.-M."/>
        </authorList>
    </citation>
    <scope>NUCLEOTIDE SEQUENCE</scope>
    <source>
        <strain evidence="1">Adult_tree_wgs_1</strain>
        <tissue evidence="1">Leaves</tissue>
    </source>
</reference>
<dbReference type="Proteomes" id="UP000626092">
    <property type="component" value="Unassembled WGS sequence"/>
</dbReference>
<evidence type="ECO:0000313" key="2">
    <source>
        <dbReference type="Proteomes" id="UP000626092"/>
    </source>
</evidence>
<protein>
    <submittedName>
        <fullName evidence="1">Uncharacterized protein</fullName>
    </submittedName>
</protein>
<dbReference type="EMBL" id="WJXA01000001">
    <property type="protein sequence ID" value="KAF7154155.1"/>
    <property type="molecule type" value="Genomic_DNA"/>
</dbReference>
<dbReference type="OrthoDB" id="1749689at2759"/>
<gene>
    <name evidence="1" type="ORF">RHSIM_Rhsim01G0151700</name>
</gene>
<name>A0A834LZJ5_RHOSS</name>
<proteinExistence type="predicted"/>
<comment type="caution">
    <text evidence="1">The sequence shown here is derived from an EMBL/GenBank/DDBJ whole genome shotgun (WGS) entry which is preliminary data.</text>
</comment>
<dbReference type="AlphaFoldDB" id="A0A834LZJ5"/>
<organism evidence="1 2">
    <name type="scientific">Rhododendron simsii</name>
    <name type="common">Sims's rhododendron</name>
    <dbReference type="NCBI Taxonomy" id="118357"/>
    <lineage>
        <taxon>Eukaryota</taxon>
        <taxon>Viridiplantae</taxon>
        <taxon>Streptophyta</taxon>
        <taxon>Embryophyta</taxon>
        <taxon>Tracheophyta</taxon>
        <taxon>Spermatophyta</taxon>
        <taxon>Magnoliopsida</taxon>
        <taxon>eudicotyledons</taxon>
        <taxon>Gunneridae</taxon>
        <taxon>Pentapetalae</taxon>
        <taxon>asterids</taxon>
        <taxon>Ericales</taxon>
        <taxon>Ericaceae</taxon>
        <taxon>Ericoideae</taxon>
        <taxon>Rhodoreae</taxon>
        <taxon>Rhododendron</taxon>
    </lineage>
</organism>
<sequence>MMCGVAVIVVHVALEGNYSQHCWGLAYEDFAANEAGDCSATFGVIFERTDGKLEMIGNRMGYAHDLSPKRAAVNEELRKLPITTEDRVKVGMAITQDAQKGIRGSCSA</sequence>
<evidence type="ECO:0000313" key="1">
    <source>
        <dbReference type="EMBL" id="KAF7154155.1"/>
    </source>
</evidence>
<keyword evidence="2" id="KW-1185">Reference proteome</keyword>
<accession>A0A834LZJ5</accession>